<protein>
    <submittedName>
        <fullName evidence="7">Glutathione transferase</fullName>
        <ecNumber evidence="7">2.5.1.18</ecNumber>
    </submittedName>
</protein>
<dbReference type="InterPro" id="IPR036282">
    <property type="entry name" value="Glutathione-S-Trfase_C_sf"/>
</dbReference>
<dbReference type="Pfam" id="PF14497">
    <property type="entry name" value="GST_C_3"/>
    <property type="match status" value="1"/>
</dbReference>
<dbReference type="InterPro" id="IPR050213">
    <property type="entry name" value="GST_superfamily"/>
</dbReference>
<dbReference type="InterPro" id="IPR036249">
    <property type="entry name" value="Thioredoxin-like_sf"/>
</dbReference>
<feature type="domain" description="GST N-terminal" evidence="5">
    <location>
        <begin position="7"/>
        <end position="89"/>
    </location>
</feature>
<name>I6LNN1_ECHGR</name>
<evidence type="ECO:0000313" key="7">
    <source>
        <dbReference type="EMBL" id="ADQ89758.1"/>
    </source>
</evidence>
<dbReference type="Gene3D" id="1.20.1050.10">
    <property type="match status" value="1"/>
</dbReference>
<comment type="function">
    <text evidence="2">Conjugation of reduced glutathione to a wide number of exogenous and endogenous hydrophobic electrophiles.</text>
</comment>
<dbReference type="GO" id="GO:0006749">
    <property type="term" value="P:glutathione metabolic process"/>
    <property type="evidence" value="ECO:0007669"/>
    <property type="project" value="TreeGrafter"/>
</dbReference>
<dbReference type="OrthoDB" id="414243at2759"/>
<dbReference type="SFLD" id="SFLDS00019">
    <property type="entry name" value="Glutathione_Transferase_(cytos"/>
    <property type="match status" value="1"/>
</dbReference>
<evidence type="ECO:0000256" key="4">
    <source>
        <dbReference type="ARBA" id="ARBA00011738"/>
    </source>
</evidence>
<dbReference type="InterPro" id="IPR040079">
    <property type="entry name" value="Glutathione_S-Trfase"/>
</dbReference>
<proteinExistence type="evidence at transcript level"/>
<dbReference type="SUPFAM" id="SSF47616">
    <property type="entry name" value="GST C-terminal domain-like"/>
    <property type="match status" value="1"/>
</dbReference>
<evidence type="ECO:0000256" key="3">
    <source>
        <dbReference type="ARBA" id="ARBA00005861"/>
    </source>
</evidence>
<feature type="domain" description="GST C-terminal" evidence="6">
    <location>
        <begin position="91"/>
        <end position="218"/>
    </location>
</feature>
<dbReference type="EMBL" id="HM143919">
    <property type="protein sequence ID" value="ADQ89758.1"/>
    <property type="molecule type" value="mRNA"/>
</dbReference>
<evidence type="ECO:0000256" key="2">
    <source>
        <dbReference type="ARBA" id="ARBA00003701"/>
    </source>
</evidence>
<comment type="function">
    <text evidence="1">GST isoenzymes appear to play a central role in the parasite detoxification system. Other functions are also suspected including a role in increasing the solubility of haematin in the parasite gut.</text>
</comment>
<dbReference type="InterPro" id="IPR010987">
    <property type="entry name" value="Glutathione-S-Trfase_C-like"/>
</dbReference>
<evidence type="ECO:0000259" key="6">
    <source>
        <dbReference type="PROSITE" id="PS50405"/>
    </source>
</evidence>
<dbReference type="EC" id="2.5.1.18" evidence="7"/>
<accession>I6LNN1</accession>
<dbReference type="AlphaFoldDB" id="I6LNN1"/>
<comment type="subunit">
    <text evidence="4">Homodimer.</text>
</comment>
<dbReference type="InterPro" id="IPR004046">
    <property type="entry name" value="GST_C"/>
</dbReference>
<reference evidence="7" key="1">
    <citation type="journal article" date="2012" name="Acta Trop.">
        <title>Identification of novel glutathione transferases in Echinococcus granulosus. An evolutionary perspective.</title>
        <authorList>
            <person name="Iriarte A."/>
            <person name="Arbildi P."/>
            <person name="La-Rocca S."/>
            <person name="Musto H."/>
            <person name="Fernandez V."/>
        </authorList>
    </citation>
    <scope>NUCLEOTIDE SEQUENCE</scope>
</reference>
<evidence type="ECO:0000259" key="5">
    <source>
        <dbReference type="PROSITE" id="PS50404"/>
    </source>
</evidence>
<gene>
    <name evidence="7" type="primary">GST3</name>
</gene>
<keyword evidence="7" id="KW-0808">Transferase</keyword>
<dbReference type="Gene3D" id="3.40.30.10">
    <property type="entry name" value="Glutaredoxin"/>
    <property type="match status" value="1"/>
</dbReference>
<dbReference type="PROSITE" id="PS50404">
    <property type="entry name" value="GST_NTER"/>
    <property type="match status" value="1"/>
</dbReference>
<evidence type="ECO:0000256" key="1">
    <source>
        <dbReference type="ARBA" id="ARBA00002446"/>
    </source>
</evidence>
<dbReference type="PANTHER" id="PTHR11571">
    <property type="entry name" value="GLUTATHIONE S-TRANSFERASE"/>
    <property type="match status" value="1"/>
</dbReference>
<organism evidence="7">
    <name type="scientific">Echinococcus granulosus</name>
    <name type="common">Hydatid tapeworm</name>
    <dbReference type="NCBI Taxonomy" id="6210"/>
    <lineage>
        <taxon>Eukaryota</taxon>
        <taxon>Metazoa</taxon>
        <taxon>Spiralia</taxon>
        <taxon>Lophotrochozoa</taxon>
        <taxon>Platyhelminthes</taxon>
        <taxon>Cestoda</taxon>
        <taxon>Eucestoda</taxon>
        <taxon>Cyclophyllidea</taxon>
        <taxon>Taeniidae</taxon>
        <taxon>Echinococcus</taxon>
        <taxon>Echinococcus granulosus group</taxon>
    </lineage>
</organism>
<dbReference type="InterPro" id="IPR004045">
    <property type="entry name" value="Glutathione_S-Trfase_N"/>
</dbReference>
<dbReference type="SUPFAM" id="SSF52833">
    <property type="entry name" value="Thioredoxin-like"/>
    <property type="match status" value="1"/>
</dbReference>
<dbReference type="PROSITE" id="PS50405">
    <property type="entry name" value="GST_CTER"/>
    <property type="match status" value="1"/>
</dbReference>
<dbReference type="GO" id="GO:0004364">
    <property type="term" value="F:glutathione transferase activity"/>
    <property type="evidence" value="ECO:0007669"/>
    <property type="project" value="UniProtKB-EC"/>
</dbReference>
<sequence length="218" mass="25708">MARLEDSTITFYHMSKCPHAGPIKLILEHQNFKYIDEPIKTKDWQLKREEIITFRVPALRIQHRDGQLQWMTEASAILRCLGQQYNLLGRNDMEMYHCDRIIGKIMESGRILADFYKNKKFHGSDEKEHEEYKEELFKKISVVLQHLDQMLQEAPGSYAAADIITIADFYLLDMVDFLRANKPGCLTPFPYLQKWRKHLLDTDQPVARFTASRSWTKI</sequence>
<comment type="similarity">
    <text evidence="3">Belongs to the GST superfamily. Mu family.</text>
</comment>